<reference evidence="12" key="1">
    <citation type="submission" date="2021-02" db="EMBL/GenBank/DDBJ databases">
        <authorList>
            <person name="Nowell W R."/>
        </authorList>
    </citation>
    <scope>NUCLEOTIDE SEQUENCE</scope>
</reference>
<evidence type="ECO:0000256" key="9">
    <source>
        <dbReference type="ARBA" id="ARBA00047597"/>
    </source>
</evidence>
<dbReference type="PANTHER" id="PTHR10339">
    <property type="entry name" value="ADP-RIBOSYLTRANSFERASE"/>
    <property type="match status" value="1"/>
</dbReference>
<dbReference type="SUPFAM" id="SSF56399">
    <property type="entry name" value="ADP-ribosylation"/>
    <property type="match status" value="1"/>
</dbReference>
<dbReference type="GO" id="GO:0090729">
    <property type="term" value="F:toxin activity"/>
    <property type="evidence" value="ECO:0007669"/>
    <property type="project" value="UniProtKB-KW"/>
</dbReference>
<dbReference type="PROSITE" id="PS51996">
    <property type="entry name" value="TR_MART"/>
    <property type="match status" value="1"/>
</dbReference>
<evidence type="ECO:0000256" key="6">
    <source>
        <dbReference type="ARBA" id="ARBA00022679"/>
    </source>
</evidence>
<organism evidence="12 13">
    <name type="scientific">Rotaria socialis</name>
    <dbReference type="NCBI Taxonomy" id="392032"/>
    <lineage>
        <taxon>Eukaryota</taxon>
        <taxon>Metazoa</taxon>
        <taxon>Spiralia</taxon>
        <taxon>Gnathifera</taxon>
        <taxon>Rotifera</taxon>
        <taxon>Eurotatoria</taxon>
        <taxon>Bdelloidea</taxon>
        <taxon>Philodinida</taxon>
        <taxon>Philodinidae</taxon>
        <taxon>Rotaria</taxon>
    </lineage>
</organism>
<feature type="compositionally biased region" description="Polar residues" evidence="11">
    <location>
        <begin position="226"/>
        <end position="245"/>
    </location>
</feature>
<proteinExistence type="inferred from homology"/>
<evidence type="ECO:0000256" key="7">
    <source>
        <dbReference type="ARBA" id="ARBA00022695"/>
    </source>
</evidence>
<dbReference type="InterPro" id="IPR050999">
    <property type="entry name" value="ADP-ribosyltransferase_ARG"/>
</dbReference>
<comment type="caution">
    <text evidence="12">The sequence shown here is derived from an EMBL/GenBank/DDBJ whole genome shotgun (WGS) entry which is preliminary data.</text>
</comment>
<evidence type="ECO:0000256" key="3">
    <source>
        <dbReference type="ARBA" id="ARBA00022525"/>
    </source>
</evidence>
<keyword evidence="7" id="KW-0548">Nucleotidyltransferase</keyword>
<dbReference type="Gene3D" id="3.90.176.10">
    <property type="entry name" value="Toxin ADP-ribosyltransferase, Chain A, domain 1"/>
    <property type="match status" value="1"/>
</dbReference>
<evidence type="ECO:0000256" key="5">
    <source>
        <dbReference type="ARBA" id="ARBA00022676"/>
    </source>
</evidence>
<dbReference type="InterPro" id="IPR000768">
    <property type="entry name" value="ART"/>
</dbReference>
<gene>
    <name evidence="12" type="ORF">QYT958_LOCUS25192</name>
</gene>
<evidence type="ECO:0000256" key="2">
    <source>
        <dbReference type="ARBA" id="ARBA00009558"/>
    </source>
</evidence>
<keyword evidence="4" id="KW-0800">Toxin</keyword>
<protein>
    <recommendedName>
        <fullName evidence="10">NAD(P)(+)--arginine ADP-ribosyltransferase</fullName>
        <ecNumber evidence="10">2.4.2.31</ecNumber>
    </recommendedName>
    <alternativeName>
        <fullName evidence="10">Mono(ADP-ribosyl)transferase</fullName>
    </alternativeName>
</protein>
<comment type="subcellular location">
    <subcellularLocation>
        <location evidence="1">Secreted</location>
    </subcellularLocation>
</comment>
<keyword evidence="3" id="KW-0964">Secreted</keyword>
<evidence type="ECO:0000256" key="10">
    <source>
        <dbReference type="RuleBase" id="RU361228"/>
    </source>
</evidence>
<accession>A0A821QBD3</accession>
<evidence type="ECO:0000313" key="12">
    <source>
        <dbReference type="EMBL" id="CAF4823256.1"/>
    </source>
</evidence>
<comment type="similarity">
    <text evidence="2 10">Belongs to the Arg-specific ADP-ribosyltransferase family.</text>
</comment>
<dbReference type="GO" id="GO:0005576">
    <property type="term" value="C:extracellular region"/>
    <property type="evidence" value="ECO:0007669"/>
    <property type="project" value="UniProtKB-SubCell"/>
</dbReference>
<feature type="region of interest" description="Disordered" evidence="11">
    <location>
        <begin position="226"/>
        <end position="252"/>
    </location>
</feature>
<dbReference type="AlphaFoldDB" id="A0A821QBD3"/>
<sequence length="252" mass="28373">MSSELTMNRFTEFELVKQQLTPIAGYWAYPLVSLEQALAPLSSKINELDRSIKEVKKHCVCRSEYGLTLDESAALFLYTMEAGKSSFYRILNKTLRNEDRSQAIEWFHYLKLFDTALRKLPSKNGCIWRGVSGDLSKYYNENDIITWWSITSCSLSAKESERFLVPGGASTLFMIECVNGKNISGYSIYPNENEIVLGIGSKFRVISNALKHGKLNVVHLKELESNGTENVSNESSEPNGASVSLNKRVCSK</sequence>
<evidence type="ECO:0000313" key="13">
    <source>
        <dbReference type="Proteomes" id="UP000663848"/>
    </source>
</evidence>
<evidence type="ECO:0000256" key="1">
    <source>
        <dbReference type="ARBA" id="ARBA00004613"/>
    </source>
</evidence>
<keyword evidence="10" id="KW-0521">NADP</keyword>
<name>A0A821QBD3_9BILA</name>
<dbReference type="GO" id="GO:0003950">
    <property type="term" value="F:NAD+ poly-ADP-ribosyltransferase activity"/>
    <property type="evidence" value="ECO:0007669"/>
    <property type="project" value="TreeGrafter"/>
</dbReference>
<keyword evidence="5 10" id="KW-0328">Glycosyltransferase</keyword>
<evidence type="ECO:0000256" key="8">
    <source>
        <dbReference type="ARBA" id="ARBA00023026"/>
    </source>
</evidence>
<keyword evidence="6 10" id="KW-0808">Transferase</keyword>
<comment type="catalytic activity">
    <reaction evidence="9 10">
        <text>L-arginyl-[protein] + NAD(+) = N(omega)-(ADP-D-ribosyl)-L-arginyl-[protein] + nicotinamide + H(+)</text>
        <dbReference type="Rhea" id="RHEA:19149"/>
        <dbReference type="Rhea" id="RHEA-COMP:10532"/>
        <dbReference type="Rhea" id="RHEA-COMP:15087"/>
        <dbReference type="ChEBI" id="CHEBI:15378"/>
        <dbReference type="ChEBI" id="CHEBI:17154"/>
        <dbReference type="ChEBI" id="CHEBI:29965"/>
        <dbReference type="ChEBI" id="CHEBI:57540"/>
        <dbReference type="ChEBI" id="CHEBI:142554"/>
        <dbReference type="EC" id="2.4.2.31"/>
    </reaction>
</comment>
<dbReference type="EC" id="2.4.2.31" evidence="10"/>
<evidence type="ECO:0000256" key="11">
    <source>
        <dbReference type="SAM" id="MobiDB-lite"/>
    </source>
</evidence>
<dbReference type="Proteomes" id="UP000663848">
    <property type="component" value="Unassembled WGS sequence"/>
</dbReference>
<keyword evidence="10" id="KW-0520">NAD</keyword>
<evidence type="ECO:0000256" key="4">
    <source>
        <dbReference type="ARBA" id="ARBA00022656"/>
    </source>
</evidence>
<dbReference type="GO" id="GO:0016779">
    <property type="term" value="F:nucleotidyltransferase activity"/>
    <property type="evidence" value="ECO:0007669"/>
    <property type="project" value="UniProtKB-KW"/>
</dbReference>
<dbReference type="PANTHER" id="PTHR10339:SF25">
    <property type="entry name" value="SECRETED EXOENZYME S"/>
    <property type="match status" value="1"/>
</dbReference>
<dbReference type="EMBL" id="CAJOBR010005611">
    <property type="protein sequence ID" value="CAF4823256.1"/>
    <property type="molecule type" value="Genomic_DNA"/>
</dbReference>
<dbReference type="Pfam" id="PF01129">
    <property type="entry name" value="ART"/>
    <property type="match status" value="1"/>
</dbReference>
<keyword evidence="8" id="KW-0843">Virulence</keyword>
<dbReference type="GO" id="GO:0106274">
    <property type="term" value="F:NAD+-protein-arginine ADP-ribosyltransferase activity"/>
    <property type="evidence" value="ECO:0007669"/>
    <property type="project" value="UniProtKB-EC"/>
</dbReference>